<reference evidence="2" key="1">
    <citation type="submission" date="2023-06" db="EMBL/GenBank/DDBJ databases">
        <title>Genome-scale phylogeny and comparative genomics of the fungal order Sordariales.</title>
        <authorList>
            <consortium name="Lawrence Berkeley National Laboratory"/>
            <person name="Hensen N."/>
            <person name="Bonometti L."/>
            <person name="Westerberg I."/>
            <person name="Brannstrom I.O."/>
            <person name="Guillou S."/>
            <person name="Cros-Aarteil S."/>
            <person name="Calhoun S."/>
            <person name="Haridas S."/>
            <person name="Kuo A."/>
            <person name="Mondo S."/>
            <person name="Pangilinan J."/>
            <person name="Riley R."/>
            <person name="Labutti K."/>
            <person name="Andreopoulos B."/>
            <person name="Lipzen A."/>
            <person name="Chen C."/>
            <person name="Yanf M."/>
            <person name="Daum C."/>
            <person name="Ng V."/>
            <person name="Clum A."/>
            <person name="Steindorff A."/>
            <person name="Ohm R."/>
            <person name="Martin F."/>
            <person name="Silar P."/>
            <person name="Natvig D."/>
            <person name="Lalanne C."/>
            <person name="Gautier V."/>
            <person name="Ament-Velasquez S.L."/>
            <person name="Kruys A."/>
            <person name="Hutchinson M.I."/>
            <person name="Powell A.J."/>
            <person name="Barry K."/>
            <person name="Miller A.N."/>
            <person name="Grigoriev I.V."/>
            <person name="Debuchy R."/>
            <person name="Gladieux P."/>
            <person name="Thoren M.H."/>
            <person name="Johannesson H."/>
        </authorList>
    </citation>
    <scope>NUCLEOTIDE SEQUENCE</scope>
    <source>
        <strain evidence="2">PSN4</strain>
    </source>
</reference>
<evidence type="ECO:0000313" key="2">
    <source>
        <dbReference type="EMBL" id="KAK1760035.1"/>
    </source>
</evidence>
<protein>
    <submittedName>
        <fullName evidence="2">Uncharacterized protein</fullName>
    </submittedName>
</protein>
<proteinExistence type="predicted"/>
<dbReference type="EMBL" id="MU839827">
    <property type="protein sequence ID" value="KAK1760035.1"/>
    <property type="molecule type" value="Genomic_DNA"/>
</dbReference>
<organism evidence="2 3">
    <name type="scientific">Echria macrotheca</name>
    <dbReference type="NCBI Taxonomy" id="438768"/>
    <lineage>
        <taxon>Eukaryota</taxon>
        <taxon>Fungi</taxon>
        <taxon>Dikarya</taxon>
        <taxon>Ascomycota</taxon>
        <taxon>Pezizomycotina</taxon>
        <taxon>Sordariomycetes</taxon>
        <taxon>Sordariomycetidae</taxon>
        <taxon>Sordariales</taxon>
        <taxon>Schizotheciaceae</taxon>
        <taxon>Echria</taxon>
    </lineage>
</organism>
<sequence length="759" mass="83325">MEVAACVVSCQGILGILQALSSTTADLRTIIETSARPGKELLTLIRQLEAVRDLLNQILEQHIPDDSREEATSYAARPSRNHELQSALADVSLLVDDIGVLLVGIEKESGTIHPSHSGGKTRSLIPPSISLVKVKIKNLMTSISLVANLLALVDSDHGHHHTEQQESRHSIPKEFETVLQASRVYQITKGDISDVSLRGSGECSAEWSRRLSGLSLGDISTYPVINAPILQPFEGTLPPGTSSADTEQPILYQDAKRTRGRILVTYEVEVKYEDAPVPRTEDVYEAHISATESLVDVPGHPEQEDGPALTVPDSGYGTASKIATSAACRPTAQADTNFDDVASVITDNLSLGLPQDVGNTYVREFVEQILGAVRGFSTREEQRAQLIQMLPDVLRAFALRVSFTETNAEGHAVGIFTRKNRGRITDALQKMLQPPQPDEEIEDNESAISEFPNTFGGPAMTVDEKIQGWFVADSNIPPDPTDTEEKGVKAEGYILGLDASLEYEPERKAGPDETNRGSETSNEQEADAEAILISELDTARINFVVNTTSFSWLLKVLRSRSQLDYRAATARESIRKTVSSTLSQHRGSRALWPQRVGIRIPWDPRLFIQQQEYDGSRSLTTSLTITGDEKRAQLSSCRDYLDQVWPLTGEAVLQGIIAATEEDDLPLTVTLFDGMQLSLELTDGFLQAQCVGLFDSIVEVIEILAWISCALRESSKPDKITYCTASLGIDQTSIERDSSAEFLIYFTEEDLSPGDFQRL</sequence>
<comment type="caution">
    <text evidence="2">The sequence shown here is derived from an EMBL/GenBank/DDBJ whole genome shotgun (WGS) entry which is preliminary data.</text>
</comment>
<dbReference type="Proteomes" id="UP001239445">
    <property type="component" value="Unassembled WGS sequence"/>
</dbReference>
<evidence type="ECO:0000256" key="1">
    <source>
        <dbReference type="SAM" id="MobiDB-lite"/>
    </source>
</evidence>
<gene>
    <name evidence="2" type="ORF">QBC47DRAFT_426841</name>
</gene>
<evidence type="ECO:0000313" key="3">
    <source>
        <dbReference type="Proteomes" id="UP001239445"/>
    </source>
</evidence>
<feature type="region of interest" description="Disordered" evidence="1">
    <location>
        <begin position="504"/>
        <end position="525"/>
    </location>
</feature>
<feature type="compositionally biased region" description="Basic and acidic residues" evidence="1">
    <location>
        <begin position="504"/>
        <end position="516"/>
    </location>
</feature>
<keyword evidence="3" id="KW-1185">Reference proteome</keyword>
<name>A0AAJ0FGE2_9PEZI</name>
<accession>A0AAJ0FGE2</accession>
<dbReference type="AlphaFoldDB" id="A0AAJ0FGE2"/>